<dbReference type="Proteomes" id="UP000234845">
    <property type="component" value="Unassembled WGS sequence"/>
</dbReference>
<sequence length="615" mass="66509">MKHTTLAIAAAALLLAPPGQTANMDTVTVTGSRLPQATLGAHSSLSRTEIERINAPDTVTLLKQVPNLLISRNGGPGGHAFASIRGGEPNFILVMINGVAVNDPTNSSGGGFDFNQLDPSIIERVEVYRGGISAVHGGEAISGVIHFITRERGTSSVAVEAGGDGQRRANVTLAGTREGPWSALLSLAAAREDSSVYANYDNQQALLQLQAKGEDQRHQLLFSGSRTNRESLAEDSGGIRFADPLESEIRDSQQWLASWHSEHQADGNRTWTTRLSWSRHQEEIDNPGIRQGVLSGIPPSVVQSDYRKLDGEFFVRWKRTPDLSFIAGVSGQRADGYNRGTLDFGFPVPVDYSLTRETVGAFAEGSLRLGATSLDLGARYDAPSGFDSESSARISLSRDLGPGTRLFAAYSEGYKLPSFFALAHPLVGNPALKPELSRNSEIGLATETTTGTRLQVSLFHNRYQDLVDFDADLFLSVNRSEVTAKGAELQGTLPLASWLWVNLDITYLDTAITDSDSRLRRRPQWSGGLQLQAELGPVELMLAADSRGSFHDASVATGPVKLGGYTDINATLLWQVSERLRISANVDNLGNRRLESSIGFYAPGRRARIGLQLKI</sequence>
<keyword evidence="8 10" id="KW-0472">Membrane</keyword>
<dbReference type="RefSeq" id="WP_101522308.1">
    <property type="nucleotide sequence ID" value="NZ_PKLZ01000012.1"/>
</dbReference>
<comment type="subcellular location">
    <subcellularLocation>
        <location evidence="1 10">Cell outer membrane</location>
        <topology evidence="1 10">Multi-pass membrane protein</topology>
    </subcellularLocation>
</comment>
<evidence type="ECO:0000256" key="5">
    <source>
        <dbReference type="ARBA" id="ARBA00022729"/>
    </source>
</evidence>
<dbReference type="GO" id="GO:0006811">
    <property type="term" value="P:monoatomic ion transport"/>
    <property type="evidence" value="ECO:0007669"/>
    <property type="project" value="UniProtKB-KW"/>
</dbReference>
<dbReference type="Gene3D" id="2.170.130.10">
    <property type="entry name" value="TonB-dependent receptor, plug domain"/>
    <property type="match status" value="1"/>
</dbReference>
<evidence type="ECO:0000313" key="16">
    <source>
        <dbReference type="EMBL" id="PLW81509.1"/>
    </source>
</evidence>
<evidence type="ECO:0000256" key="8">
    <source>
        <dbReference type="ARBA" id="ARBA00023136"/>
    </source>
</evidence>
<dbReference type="Pfam" id="PF00593">
    <property type="entry name" value="TonB_dep_Rec_b-barrel"/>
    <property type="match status" value="1"/>
</dbReference>
<dbReference type="AlphaFoldDB" id="A0A2N5XZI7"/>
<gene>
    <name evidence="16" type="ORF">CWI75_14830</name>
</gene>
<dbReference type="InterPro" id="IPR000531">
    <property type="entry name" value="Beta-barrel_TonB"/>
</dbReference>
<dbReference type="PROSITE" id="PS52016">
    <property type="entry name" value="TONB_DEPENDENT_REC_3"/>
    <property type="match status" value="1"/>
</dbReference>
<dbReference type="SUPFAM" id="SSF56935">
    <property type="entry name" value="Porins"/>
    <property type="match status" value="1"/>
</dbReference>
<keyword evidence="7 11" id="KW-0798">TonB box</keyword>
<dbReference type="InterPro" id="IPR039426">
    <property type="entry name" value="TonB-dep_rcpt-like"/>
</dbReference>
<organism evidence="16 17">
    <name type="scientific">Kineobactrum sediminis</name>
    <dbReference type="NCBI Taxonomy" id="1905677"/>
    <lineage>
        <taxon>Bacteria</taxon>
        <taxon>Pseudomonadati</taxon>
        <taxon>Pseudomonadota</taxon>
        <taxon>Gammaproteobacteria</taxon>
        <taxon>Cellvibrionales</taxon>
        <taxon>Halieaceae</taxon>
        <taxon>Kineobactrum</taxon>
    </lineage>
</organism>
<reference evidence="17" key="1">
    <citation type="submission" date="2017-11" db="EMBL/GenBank/DDBJ databases">
        <title>The draft genome sequence of Chromatocurvus sp. F02.</title>
        <authorList>
            <person name="Du Z.-J."/>
            <person name="Chang Y.-Q."/>
        </authorList>
    </citation>
    <scope>NUCLEOTIDE SEQUENCE [LARGE SCALE GENOMIC DNA]</scope>
    <source>
        <strain evidence="17">F02</strain>
    </source>
</reference>
<keyword evidence="9 10" id="KW-0998">Cell outer membrane</keyword>
<evidence type="ECO:0000256" key="10">
    <source>
        <dbReference type="PROSITE-ProRule" id="PRU01360"/>
    </source>
</evidence>
<feature type="chain" id="PRO_5014866106" description="TonB-dependent receptor" evidence="13">
    <location>
        <begin position="23"/>
        <end position="615"/>
    </location>
</feature>
<dbReference type="InterPro" id="IPR037066">
    <property type="entry name" value="Plug_dom_sf"/>
</dbReference>
<evidence type="ECO:0008006" key="18">
    <source>
        <dbReference type="Google" id="ProtNLM"/>
    </source>
</evidence>
<dbReference type="PANTHER" id="PTHR30069">
    <property type="entry name" value="TONB-DEPENDENT OUTER MEMBRANE RECEPTOR"/>
    <property type="match status" value="1"/>
</dbReference>
<evidence type="ECO:0000256" key="12">
    <source>
        <dbReference type="RuleBase" id="RU003357"/>
    </source>
</evidence>
<dbReference type="InterPro" id="IPR036942">
    <property type="entry name" value="Beta-barrel_TonB_sf"/>
</dbReference>
<keyword evidence="17" id="KW-1185">Reference proteome</keyword>
<evidence type="ECO:0000256" key="11">
    <source>
        <dbReference type="PROSITE-ProRule" id="PRU10143"/>
    </source>
</evidence>
<dbReference type="GO" id="GO:0009279">
    <property type="term" value="C:cell outer membrane"/>
    <property type="evidence" value="ECO:0007669"/>
    <property type="project" value="UniProtKB-SubCell"/>
</dbReference>
<feature type="domain" description="TonB-dependent receptor plug" evidence="15">
    <location>
        <begin position="37"/>
        <end position="144"/>
    </location>
</feature>
<dbReference type="InterPro" id="IPR012910">
    <property type="entry name" value="Plug_dom"/>
</dbReference>
<proteinExistence type="inferred from homology"/>
<dbReference type="PROSITE" id="PS00430">
    <property type="entry name" value="TONB_DEPENDENT_REC_1"/>
    <property type="match status" value="1"/>
</dbReference>
<dbReference type="Gene3D" id="2.40.170.20">
    <property type="entry name" value="TonB-dependent receptor, beta-barrel domain"/>
    <property type="match status" value="1"/>
</dbReference>
<feature type="short sequence motif" description="TonB box" evidence="11">
    <location>
        <begin position="26"/>
        <end position="32"/>
    </location>
</feature>
<dbReference type="EMBL" id="PKLZ01000012">
    <property type="protein sequence ID" value="PLW81509.1"/>
    <property type="molecule type" value="Genomic_DNA"/>
</dbReference>
<evidence type="ECO:0000256" key="3">
    <source>
        <dbReference type="ARBA" id="ARBA00022452"/>
    </source>
</evidence>
<evidence type="ECO:0000256" key="1">
    <source>
        <dbReference type="ARBA" id="ARBA00004571"/>
    </source>
</evidence>
<keyword evidence="2 10" id="KW-0813">Transport</keyword>
<evidence type="ECO:0000256" key="13">
    <source>
        <dbReference type="SAM" id="SignalP"/>
    </source>
</evidence>
<keyword evidence="4 10" id="KW-0812">Transmembrane</keyword>
<evidence type="ECO:0000256" key="2">
    <source>
        <dbReference type="ARBA" id="ARBA00022448"/>
    </source>
</evidence>
<evidence type="ECO:0000256" key="7">
    <source>
        <dbReference type="ARBA" id="ARBA00023077"/>
    </source>
</evidence>
<keyword evidence="6" id="KW-0406">Ion transport</keyword>
<feature type="signal peptide" evidence="13">
    <location>
        <begin position="1"/>
        <end position="22"/>
    </location>
</feature>
<protein>
    <recommendedName>
        <fullName evidence="18">TonB-dependent receptor</fullName>
    </recommendedName>
</protein>
<dbReference type="OrthoDB" id="9764669at2"/>
<dbReference type="GO" id="GO:0015889">
    <property type="term" value="P:cobalamin transport"/>
    <property type="evidence" value="ECO:0007669"/>
    <property type="project" value="TreeGrafter"/>
</dbReference>
<feature type="domain" description="TonB-dependent receptor-like beta-barrel" evidence="14">
    <location>
        <begin position="228"/>
        <end position="589"/>
    </location>
</feature>
<evidence type="ECO:0000259" key="15">
    <source>
        <dbReference type="Pfam" id="PF07715"/>
    </source>
</evidence>
<evidence type="ECO:0000256" key="4">
    <source>
        <dbReference type="ARBA" id="ARBA00022692"/>
    </source>
</evidence>
<comment type="caution">
    <text evidence="16">The sequence shown here is derived from an EMBL/GenBank/DDBJ whole genome shotgun (WGS) entry which is preliminary data.</text>
</comment>
<dbReference type="InterPro" id="IPR010916">
    <property type="entry name" value="TonB_box_CS"/>
</dbReference>
<keyword evidence="3 10" id="KW-1134">Transmembrane beta strand</keyword>
<evidence type="ECO:0000313" key="17">
    <source>
        <dbReference type="Proteomes" id="UP000234845"/>
    </source>
</evidence>
<name>A0A2N5XZI7_9GAMM</name>
<keyword evidence="5 13" id="KW-0732">Signal</keyword>
<dbReference type="CDD" id="cd01347">
    <property type="entry name" value="ligand_gated_channel"/>
    <property type="match status" value="1"/>
</dbReference>
<evidence type="ECO:0000256" key="6">
    <source>
        <dbReference type="ARBA" id="ARBA00023065"/>
    </source>
</evidence>
<evidence type="ECO:0000256" key="9">
    <source>
        <dbReference type="ARBA" id="ARBA00023237"/>
    </source>
</evidence>
<comment type="similarity">
    <text evidence="10 12">Belongs to the TonB-dependent receptor family.</text>
</comment>
<dbReference type="Pfam" id="PF07715">
    <property type="entry name" value="Plug"/>
    <property type="match status" value="1"/>
</dbReference>
<accession>A0A2N5XZI7</accession>
<evidence type="ECO:0000259" key="14">
    <source>
        <dbReference type="Pfam" id="PF00593"/>
    </source>
</evidence>
<dbReference type="PANTHER" id="PTHR30069:SF53">
    <property type="entry name" value="COLICIN I RECEPTOR-RELATED"/>
    <property type="match status" value="1"/>
</dbReference>